<keyword evidence="8" id="KW-1185">Reference proteome</keyword>
<dbReference type="SUPFAM" id="SSF53649">
    <property type="entry name" value="Alkaline phosphatase-like"/>
    <property type="match status" value="1"/>
</dbReference>
<evidence type="ECO:0000313" key="7">
    <source>
        <dbReference type="EMBL" id="VGO18818.1"/>
    </source>
</evidence>
<dbReference type="GO" id="GO:0046872">
    <property type="term" value="F:metal ion binding"/>
    <property type="evidence" value="ECO:0007669"/>
    <property type="project" value="UniProtKB-KW"/>
</dbReference>
<evidence type="ECO:0000256" key="3">
    <source>
        <dbReference type="ARBA" id="ARBA00022801"/>
    </source>
</evidence>
<protein>
    <submittedName>
        <fullName evidence="7">Arylsulfatase</fullName>
    </submittedName>
</protein>
<keyword evidence="5" id="KW-0732">Signal</keyword>
<dbReference type="AlphaFoldDB" id="A0A6C2UFC6"/>
<evidence type="ECO:0000256" key="5">
    <source>
        <dbReference type="SAM" id="SignalP"/>
    </source>
</evidence>
<dbReference type="InterPro" id="IPR050738">
    <property type="entry name" value="Sulfatase"/>
</dbReference>
<keyword evidence="2" id="KW-0479">Metal-binding</keyword>
<accession>A0A6C2UFC6</accession>
<dbReference type="CDD" id="cd16143">
    <property type="entry name" value="ARS_like"/>
    <property type="match status" value="1"/>
</dbReference>
<dbReference type="Proteomes" id="UP000346198">
    <property type="component" value="Unassembled WGS sequence"/>
</dbReference>
<evidence type="ECO:0000256" key="2">
    <source>
        <dbReference type="ARBA" id="ARBA00022723"/>
    </source>
</evidence>
<dbReference type="PANTHER" id="PTHR42693">
    <property type="entry name" value="ARYLSULFATASE FAMILY MEMBER"/>
    <property type="match status" value="1"/>
</dbReference>
<dbReference type="Pfam" id="PF00884">
    <property type="entry name" value="Sulfatase"/>
    <property type="match status" value="1"/>
</dbReference>
<evidence type="ECO:0000313" key="8">
    <source>
        <dbReference type="Proteomes" id="UP000346198"/>
    </source>
</evidence>
<dbReference type="InterPro" id="IPR024607">
    <property type="entry name" value="Sulfatase_CS"/>
</dbReference>
<evidence type="ECO:0000256" key="1">
    <source>
        <dbReference type="ARBA" id="ARBA00008779"/>
    </source>
</evidence>
<comment type="similarity">
    <text evidence="1">Belongs to the sulfatase family.</text>
</comment>
<evidence type="ECO:0000256" key="4">
    <source>
        <dbReference type="ARBA" id="ARBA00022837"/>
    </source>
</evidence>
<evidence type="ECO:0000259" key="6">
    <source>
        <dbReference type="Pfam" id="PF00884"/>
    </source>
</evidence>
<name>A0A6C2UFC6_9BACT</name>
<organism evidence="7 8">
    <name type="scientific">Pontiella sulfatireligans</name>
    <dbReference type="NCBI Taxonomy" id="2750658"/>
    <lineage>
        <taxon>Bacteria</taxon>
        <taxon>Pseudomonadati</taxon>
        <taxon>Kiritimatiellota</taxon>
        <taxon>Kiritimatiellia</taxon>
        <taxon>Kiritimatiellales</taxon>
        <taxon>Pontiellaceae</taxon>
        <taxon>Pontiella</taxon>
    </lineage>
</organism>
<feature type="domain" description="Sulfatase N-terminal" evidence="6">
    <location>
        <begin position="33"/>
        <end position="401"/>
    </location>
</feature>
<dbReference type="Gene3D" id="3.30.1120.10">
    <property type="match status" value="1"/>
</dbReference>
<sequence>MMFRISVVLLLGATLFASAETKRTSSTVPAERPNVVILYADDMGYGDFSANESSSKIPTPNFDKLAAEGVRFTDGHSSSGICSPSCFALLTGQHHWRRFFKIVDSFGPSVFEKGEYTLPKMFGAKGYSTAAIGKWHLGWNWNAVKKPGAKLKNVRWDRPDGRVLMRKSYTVNAIDWMKPVPGGPLDQGFDYYFGDGTINFPPYCFMENDRVLEVPTEMADFSKFEPVPEGDWGSRPGPVAVGWNPYNVLPTITDKAVEWIGNQQADKPFFLYFAFPSPHEPVVPNKEYRGKSQAGPYGDFVFESDAMAGRIMQALETGGFYENTIVIFTADNGAELMAYERQRIYGHWSSGRLRGVKRDLWEGGHRVPFVIKWPRVIEPGTVSNETINQVDLAATFARIIGYGLNAEEAIDSYDLLPLLKGEKYNQPLRNATVQNTKKGSYALRQGDWLFINTKSGEHSNCPDWFNKERGYETGKTSGLLYNLKEDPAEHHNLYADYPERAAQMHALLKRYVDGEGCAPRACEYVKAKEEIQ</sequence>
<keyword evidence="4" id="KW-0106">Calcium</keyword>
<dbReference type="PROSITE" id="PS00149">
    <property type="entry name" value="SULFATASE_2"/>
    <property type="match status" value="1"/>
</dbReference>
<feature type="signal peptide" evidence="5">
    <location>
        <begin position="1"/>
        <end position="19"/>
    </location>
</feature>
<dbReference type="RefSeq" id="WP_136060271.1">
    <property type="nucleotide sequence ID" value="NZ_CAAHFH010000001.1"/>
</dbReference>
<dbReference type="EMBL" id="CAAHFH010000001">
    <property type="protein sequence ID" value="VGO18818.1"/>
    <property type="molecule type" value="Genomic_DNA"/>
</dbReference>
<dbReference type="Gene3D" id="3.40.720.10">
    <property type="entry name" value="Alkaline Phosphatase, subunit A"/>
    <property type="match status" value="1"/>
</dbReference>
<dbReference type="GO" id="GO:0004065">
    <property type="term" value="F:arylsulfatase activity"/>
    <property type="evidence" value="ECO:0007669"/>
    <property type="project" value="TreeGrafter"/>
</dbReference>
<reference evidence="7 8" key="1">
    <citation type="submission" date="2019-04" db="EMBL/GenBank/DDBJ databases">
        <authorList>
            <person name="Van Vliet M D."/>
        </authorList>
    </citation>
    <scope>NUCLEOTIDE SEQUENCE [LARGE SCALE GENOMIC DNA]</scope>
    <source>
        <strain evidence="7 8">F21</strain>
    </source>
</reference>
<proteinExistence type="inferred from homology"/>
<dbReference type="InterPro" id="IPR000917">
    <property type="entry name" value="Sulfatase_N"/>
</dbReference>
<dbReference type="InterPro" id="IPR017850">
    <property type="entry name" value="Alkaline_phosphatase_core_sf"/>
</dbReference>
<keyword evidence="3" id="KW-0378">Hydrolase</keyword>
<feature type="chain" id="PRO_5029011391" evidence="5">
    <location>
        <begin position="20"/>
        <end position="532"/>
    </location>
</feature>
<gene>
    <name evidence="7" type="primary">atsA_89</name>
    <name evidence="7" type="ORF">SCARR_00871</name>
</gene>
<dbReference type="PANTHER" id="PTHR42693:SF53">
    <property type="entry name" value="ENDO-4-O-SULFATASE"/>
    <property type="match status" value="1"/>
</dbReference>